<dbReference type="RefSeq" id="WP_144855504.1">
    <property type="nucleotide sequence ID" value="NZ_BAAAYT010000002.1"/>
</dbReference>
<dbReference type="InterPro" id="IPR050275">
    <property type="entry name" value="PGM_Phosphatase"/>
</dbReference>
<sequence length="281" mass="31427">MSQSPQPKDALDPVDERELDGQEDSPFGPEVAPDSGTDVPGPVETSESAKGAAREAAEGAREGHRPSTGGSERTVVHLLRHGEVDNPEKILYGRLPGYHLSELGHEMARVVADHLAERDITLVVHSPLVRTAETAAPTIERHGIERAIIDPRVIEAGNKFEGRRFRKRLLLDPRRWWWVRDPTKPTWGESYRAIAKRMTEAIENARDHARGHEAVIVSHQLPIWTIRSALEGRSLWHDPRRRQCNLASLTTLVYRGDELEAVEYSEPAAHLYPQAQKTTGA</sequence>
<dbReference type="GO" id="GO:0005737">
    <property type="term" value="C:cytoplasm"/>
    <property type="evidence" value="ECO:0007669"/>
    <property type="project" value="TreeGrafter"/>
</dbReference>
<evidence type="ECO:0000313" key="2">
    <source>
        <dbReference type="EMBL" id="TWD17111.1"/>
    </source>
</evidence>
<protein>
    <submittedName>
        <fullName evidence="2">Broad specificity phosphatase PhoE</fullName>
    </submittedName>
</protein>
<dbReference type="SMART" id="SM00855">
    <property type="entry name" value="PGAM"/>
    <property type="match status" value="1"/>
</dbReference>
<proteinExistence type="predicted"/>
<dbReference type="Pfam" id="PF00300">
    <property type="entry name" value="His_Phos_1"/>
    <property type="match status" value="1"/>
</dbReference>
<organism evidence="2 3">
    <name type="scientific">Marihabitans asiaticum</name>
    <dbReference type="NCBI Taxonomy" id="415218"/>
    <lineage>
        <taxon>Bacteria</taxon>
        <taxon>Bacillati</taxon>
        <taxon>Actinomycetota</taxon>
        <taxon>Actinomycetes</taxon>
        <taxon>Micrococcales</taxon>
        <taxon>Intrasporangiaceae</taxon>
        <taxon>Marihabitans</taxon>
    </lineage>
</organism>
<reference evidence="2 3" key="1">
    <citation type="submission" date="2019-06" db="EMBL/GenBank/DDBJ databases">
        <title>Sequencing the genomes of 1000 actinobacteria strains.</title>
        <authorList>
            <person name="Klenk H.-P."/>
        </authorList>
    </citation>
    <scope>NUCLEOTIDE SEQUENCE [LARGE SCALE GENOMIC DNA]</scope>
    <source>
        <strain evidence="2 3">DSM 18935</strain>
    </source>
</reference>
<gene>
    <name evidence="2" type="ORF">FB557_0672</name>
</gene>
<keyword evidence="3" id="KW-1185">Reference proteome</keyword>
<evidence type="ECO:0000256" key="1">
    <source>
        <dbReference type="SAM" id="MobiDB-lite"/>
    </source>
</evidence>
<dbReference type="EMBL" id="VIUW01000001">
    <property type="protein sequence ID" value="TWD17111.1"/>
    <property type="molecule type" value="Genomic_DNA"/>
</dbReference>
<name>A0A560WHE3_9MICO</name>
<dbReference type="InterPro" id="IPR013078">
    <property type="entry name" value="His_Pase_superF_clade-1"/>
</dbReference>
<feature type="compositionally biased region" description="Basic and acidic residues" evidence="1">
    <location>
        <begin position="9"/>
        <end position="20"/>
    </location>
</feature>
<dbReference type="Proteomes" id="UP000315628">
    <property type="component" value="Unassembled WGS sequence"/>
</dbReference>
<dbReference type="Gene3D" id="3.40.50.1240">
    <property type="entry name" value="Phosphoglycerate mutase-like"/>
    <property type="match status" value="1"/>
</dbReference>
<evidence type="ECO:0000313" key="3">
    <source>
        <dbReference type="Proteomes" id="UP000315628"/>
    </source>
</evidence>
<accession>A0A560WHE3</accession>
<comment type="caution">
    <text evidence="2">The sequence shown here is derived from an EMBL/GenBank/DDBJ whole genome shotgun (WGS) entry which is preliminary data.</text>
</comment>
<dbReference type="PANTHER" id="PTHR48100">
    <property type="entry name" value="BROAD-SPECIFICITY PHOSPHATASE YOR283W-RELATED"/>
    <property type="match status" value="1"/>
</dbReference>
<dbReference type="PANTHER" id="PTHR48100:SF51">
    <property type="entry name" value="PHOSPHOGLYCERATE MUTASE"/>
    <property type="match status" value="1"/>
</dbReference>
<feature type="compositionally biased region" description="Basic and acidic residues" evidence="1">
    <location>
        <begin position="52"/>
        <end position="65"/>
    </location>
</feature>
<feature type="region of interest" description="Disordered" evidence="1">
    <location>
        <begin position="1"/>
        <end position="72"/>
    </location>
</feature>
<dbReference type="InterPro" id="IPR029033">
    <property type="entry name" value="His_PPase_superfam"/>
</dbReference>
<dbReference type="GO" id="GO:0016791">
    <property type="term" value="F:phosphatase activity"/>
    <property type="evidence" value="ECO:0007669"/>
    <property type="project" value="TreeGrafter"/>
</dbReference>
<dbReference type="AlphaFoldDB" id="A0A560WHE3"/>
<dbReference type="OrthoDB" id="3215466at2"/>
<dbReference type="SUPFAM" id="SSF53254">
    <property type="entry name" value="Phosphoglycerate mutase-like"/>
    <property type="match status" value="1"/>
</dbReference>
<dbReference type="CDD" id="cd07067">
    <property type="entry name" value="HP_PGM_like"/>
    <property type="match status" value="1"/>
</dbReference>